<sequence>MPRTGRDAGPQTTSGPAPGRLMQIGEAAERVGLSIRTIRHYEQVGLIVPSARTDGGFRLYTEPDLDRLGVVKRMKPLGFTLDEMRDLLGILDALPAADGAERAALLDRLAMFHTLAATRVDALREQLATAEGFADTLRQRIDKHTLQN</sequence>
<dbReference type="PANTHER" id="PTHR30204:SF93">
    <property type="entry name" value="HTH MERR-TYPE DOMAIN-CONTAINING PROTEIN"/>
    <property type="match status" value="1"/>
</dbReference>
<dbReference type="PROSITE" id="PS50937">
    <property type="entry name" value="HTH_MERR_2"/>
    <property type="match status" value="1"/>
</dbReference>
<dbReference type="RefSeq" id="WP_164446996.1">
    <property type="nucleotide sequence ID" value="NZ_SAIY01000003.1"/>
</dbReference>
<dbReference type="Pfam" id="PF13411">
    <property type="entry name" value="MerR_1"/>
    <property type="match status" value="1"/>
</dbReference>
<dbReference type="PROSITE" id="PS00552">
    <property type="entry name" value="HTH_MERR_1"/>
    <property type="match status" value="1"/>
</dbReference>
<dbReference type="InterPro" id="IPR047057">
    <property type="entry name" value="MerR_fam"/>
</dbReference>
<accession>A0A6M1KW62</accession>
<feature type="domain" description="HTH merR-type" evidence="3">
    <location>
        <begin position="21"/>
        <end position="90"/>
    </location>
</feature>
<keyword evidence="1" id="KW-0238">DNA-binding</keyword>
<dbReference type="InterPro" id="IPR000551">
    <property type="entry name" value="MerR-type_HTH_dom"/>
</dbReference>
<organism evidence="4 5">
    <name type="scientific">Verrucosispora sioxanthis</name>
    <dbReference type="NCBI Taxonomy" id="2499994"/>
    <lineage>
        <taxon>Bacteria</taxon>
        <taxon>Bacillati</taxon>
        <taxon>Actinomycetota</taxon>
        <taxon>Actinomycetes</taxon>
        <taxon>Micromonosporales</taxon>
        <taxon>Micromonosporaceae</taxon>
        <taxon>Micromonospora</taxon>
    </lineage>
</organism>
<reference evidence="4 5" key="1">
    <citation type="submission" date="2020-02" db="EMBL/GenBank/DDBJ databases">
        <title>Draft Genome Sequence of Verrucosispora sp. Strain CWR15, Isolated from Gulf of Mexico Sponge.</title>
        <authorList>
            <person name="Kennedy S.J."/>
            <person name="Cella E."/>
            <person name="Azarian T."/>
            <person name="Baker B.J."/>
            <person name="Shaw L.N."/>
        </authorList>
    </citation>
    <scope>NUCLEOTIDE SEQUENCE [LARGE SCALE GENOMIC DNA]</scope>
    <source>
        <strain evidence="4 5">CWR15</strain>
    </source>
</reference>
<evidence type="ECO:0000256" key="2">
    <source>
        <dbReference type="SAM" id="MobiDB-lite"/>
    </source>
</evidence>
<name>A0A6M1KW62_9ACTN</name>
<dbReference type="SMART" id="SM00422">
    <property type="entry name" value="HTH_MERR"/>
    <property type="match status" value="1"/>
</dbReference>
<dbReference type="EMBL" id="SAIY01000003">
    <property type="protein sequence ID" value="NGM13056.1"/>
    <property type="molecule type" value="Genomic_DNA"/>
</dbReference>
<dbReference type="GO" id="GO:0003677">
    <property type="term" value="F:DNA binding"/>
    <property type="evidence" value="ECO:0007669"/>
    <property type="project" value="UniProtKB-KW"/>
</dbReference>
<dbReference type="InterPro" id="IPR009061">
    <property type="entry name" value="DNA-bd_dom_put_sf"/>
</dbReference>
<protein>
    <submittedName>
        <fullName evidence="4">MerR family transcriptional regulator</fullName>
    </submittedName>
</protein>
<dbReference type="Gene3D" id="1.10.1660.10">
    <property type="match status" value="1"/>
</dbReference>
<evidence type="ECO:0000259" key="3">
    <source>
        <dbReference type="PROSITE" id="PS50937"/>
    </source>
</evidence>
<dbReference type="PRINTS" id="PR00040">
    <property type="entry name" value="HTHMERR"/>
</dbReference>
<evidence type="ECO:0000313" key="4">
    <source>
        <dbReference type="EMBL" id="NGM13056.1"/>
    </source>
</evidence>
<keyword evidence="5" id="KW-1185">Reference proteome</keyword>
<dbReference type="SUPFAM" id="SSF46955">
    <property type="entry name" value="Putative DNA-binding domain"/>
    <property type="match status" value="1"/>
</dbReference>
<proteinExistence type="predicted"/>
<evidence type="ECO:0000256" key="1">
    <source>
        <dbReference type="ARBA" id="ARBA00023125"/>
    </source>
</evidence>
<dbReference type="AlphaFoldDB" id="A0A6M1KW62"/>
<feature type="region of interest" description="Disordered" evidence="2">
    <location>
        <begin position="1"/>
        <end position="20"/>
    </location>
</feature>
<dbReference type="Proteomes" id="UP000478148">
    <property type="component" value="Unassembled WGS sequence"/>
</dbReference>
<dbReference type="PANTHER" id="PTHR30204">
    <property type="entry name" value="REDOX-CYCLING DRUG-SENSING TRANSCRIPTIONAL ACTIVATOR SOXR"/>
    <property type="match status" value="1"/>
</dbReference>
<comment type="caution">
    <text evidence="4">The sequence shown here is derived from an EMBL/GenBank/DDBJ whole genome shotgun (WGS) entry which is preliminary data.</text>
</comment>
<evidence type="ECO:0000313" key="5">
    <source>
        <dbReference type="Proteomes" id="UP000478148"/>
    </source>
</evidence>
<dbReference type="GO" id="GO:0003700">
    <property type="term" value="F:DNA-binding transcription factor activity"/>
    <property type="evidence" value="ECO:0007669"/>
    <property type="project" value="InterPro"/>
</dbReference>
<gene>
    <name evidence="4" type="ORF">ENC19_10490</name>
</gene>